<organism evidence="6 7">
    <name type="scientific">Campylobacter magnus</name>
    <dbReference type="NCBI Taxonomy" id="3026462"/>
    <lineage>
        <taxon>Bacteria</taxon>
        <taxon>Pseudomonadati</taxon>
        <taxon>Campylobacterota</taxon>
        <taxon>Epsilonproteobacteria</taxon>
        <taxon>Campylobacterales</taxon>
        <taxon>Campylobacteraceae</taxon>
        <taxon>Campylobacter</taxon>
    </lineage>
</organism>
<keyword evidence="7" id="KW-1185">Reference proteome</keyword>
<evidence type="ECO:0000259" key="4">
    <source>
        <dbReference type="Pfam" id="PF00675"/>
    </source>
</evidence>
<dbReference type="InterPro" id="IPR050361">
    <property type="entry name" value="MPP/UQCRC_Complex"/>
</dbReference>
<proteinExistence type="inferred from homology"/>
<comment type="caution">
    <text evidence="6">The sequence shown here is derived from an EMBL/GenBank/DDBJ whole genome shotgun (WGS) entry which is preliminary data.</text>
</comment>
<dbReference type="InterPro" id="IPR011249">
    <property type="entry name" value="Metalloenz_LuxS/M16"/>
</dbReference>
<dbReference type="InterPro" id="IPR011765">
    <property type="entry name" value="Pept_M16_N"/>
</dbReference>
<dbReference type="PROSITE" id="PS00143">
    <property type="entry name" value="INSULINASE"/>
    <property type="match status" value="1"/>
</dbReference>
<dbReference type="Proteomes" id="UP001171111">
    <property type="component" value="Unassembled WGS sequence"/>
</dbReference>
<dbReference type="EMBL" id="JAULJQ010000001">
    <property type="protein sequence ID" value="MDO2408726.1"/>
    <property type="molecule type" value="Genomic_DNA"/>
</dbReference>
<gene>
    <name evidence="6" type="ORF">Q2362_01250</name>
</gene>
<sequence>MPKYEKITLENGFEVYFAPVNEKSGVISVDLYYKVGSRDETLGKTGIAHMLEHMNFKSTKKHKAGEFDRIVKSFGGVDNASTGFDFTHYYIKCEKSNLDKSLELFSDMMENLALKKSEFEPERNVVAEERRWRTDNDPMGFLYFKLFESAFGYHPYHWLPIGFYDDIINWDINDIKDFHKRFYQPQNAFLMISGASDAKTAFSVAKKHFGSIKNKSELPKRTFSEPEQKGAKEITIIKPNDSQICALAFKTPNFAHADVPALDALAQYLGDGKSSLLQKELVDSAKLATSISCFNMALKDAGLFIIIAIANPKVRASKLKSEILKLIKSTKSQNIDESYIEKIKNSLKIDLEFQLSSASSVARLVGEYIANGDISPLYSLEERTAKLAGADINKMAKKYLNQNQMTSVILKGR</sequence>
<evidence type="ECO:0000313" key="7">
    <source>
        <dbReference type="Proteomes" id="UP001171111"/>
    </source>
</evidence>
<dbReference type="Pfam" id="PF05193">
    <property type="entry name" value="Peptidase_M16_C"/>
    <property type="match status" value="1"/>
</dbReference>
<comment type="cofactor">
    <cofactor evidence="1">
        <name>Zn(2+)</name>
        <dbReference type="ChEBI" id="CHEBI:29105"/>
    </cofactor>
</comment>
<feature type="domain" description="Peptidase M16 C-terminal" evidence="5">
    <location>
        <begin position="170"/>
        <end position="347"/>
    </location>
</feature>
<name>A0ABT8T5Q0_9BACT</name>
<reference evidence="6 7" key="1">
    <citation type="submission" date="2023-06" db="EMBL/GenBank/DDBJ databases">
        <title>Campylobacter magnum sp. nov., isolated from cecal contents of domestic pigs (Sus scrofa domesticus).</title>
        <authorList>
            <person name="Papic B."/>
            <person name="Gruntar I."/>
        </authorList>
    </citation>
    <scope>NUCLEOTIDE SEQUENCE [LARGE SCALE GENOMIC DNA]</scope>
    <source>
        <strain evidence="7">34484-21</strain>
    </source>
</reference>
<protein>
    <submittedName>
        <fullName evidence="6">Pitrilysin family protein</fullName>
    </submittedName>
</protein>
<dbReference type="InterPro" id="IPR001431">
    <property type="entry name" value="Pept_M16_Zn_BS"/>
</dbReference>
<evidence type="ECO:0000259" key="5">
    <source>
        <dbReference type="Pfam" id="PF05193"/>
    </source>
</evidence>
<dbReference type="PANTHER" id="PTHR11851">
    <property type="entry name" value="METALLOPROTEASE"/>
    <property type="match status" value="1"/>
</dbReference>
<evidence type="ECO:0000313" key="6">
    <source>
        <dbReference type="EMBL" id="MDO2408726.1"/>
    </source>
</evidence>
<dbReference type="InterPro" id="IPR007863">
    <property type="entry name" value="Peptidase_M16_C"/>
</dbReference>
<comment type="similarity">
    <text evidence="2 3">Belongs to the peptidase M16 family.</text>
</comment>
<evidence type="ECO:0000256" key="1">
    <source>
        <dbReference type="ARBA" id="ARBA00001947"/>
    </source>
</evidence>
<evidence type="ECO:0000256" key="3">
    <source>
        <dbReference type="RuleBase" id="RU004447"/>
    </source>
</evidence>
<dbReference type="SUPFAM" id="SSF63411">
    <property type="entry name" value="LuxS/MPP-like metallohydrolase"/>
    <property type="match status" value="2"/>
</dbReference>
<evidence type="ECO:0000256" key="2">
    <source>
        <dbReference type="ARBA" id="ARBA00007261"/>
    </source>
</evidence>
<accession>A0ABT8T5Q0</accession>
<dbReference type="Pfam" id="PF00675">
    <property type="entry name" value="Peptidase_M16"/>
    <property type="match status" value="1"/>
</dbReference>
<dbReference type="Gene3D" id="3.30.830.10">
    <property type="entry name" value="Metalloenzyme, LuxS/M16 peptidase-like"/>
    <property type="match status" value="2"/>
</dbReference>
<feature type="domain" description="Peptidase M16 N-terminal" evidence="4">
    <location>
        <begin position="26"/>
        <end position="131"/>
    </location>
</feature>
<dbReference type="PANTHER" id="PTHR11851:SF49">
    <property type="entry name" value="MITOCHONDRIAL-PROCESSING PEPTIDASE SUBUNIT ALPHA"/>
    <property type="match status" value="1"/>
</dbReference>